<dbReference type="EMBL" id="CAJVCH010190256">
    <property type="protein sequence ID" value="CAG7730177.1"/>
    <property type="molecule type" value="Genomic_DNA"/>
</dbReference>
<protein>
    <submittedName>
        <fullName evidence="1">Uncharacterized protein</fullName>
    </submittedName>
</protein>
<dbReference type="AlphaFoldDB" id="A0A8J2K6W8"/>
<feature type="non-terminal residue" evidence="1">
    <location>
        <position position="1"/>
    </location>
</feature>
<organism evidence="1 2">
    <name type="scientific">Allacma fusca</name>
    <dbReference type="NCBI Taxonomy" id="39272"/>
    <lineage>
        <taxon>Eukaryota</taxon>
        <taxon>Metazoa</taxon>
        <taxon>Ecdysozoa</taxon>
        <taxon>Arthropoda</taxon>
        <taxon>Hexapoda</taxon>
        <taxon>Collembola</taxon>
        <taxon>Symphypleona</taxon>
        <taxon>Sminthuridae</taxon>
        <taxon>Allacma</taxon>
    </lineage>
</organism>
<accession>A0A8J2K6W8</accession>
<sequence>FVNQVNNILNLFPTPSTCFPKSEGPVARPQSESEWKKLKKYLKSRQSQVKTIEDKLKKREKQILNQLRSAGLVLSGGFKVIAYSFANLCRMALGNLDCNKAQRNSLIECFGLTFSNL</sequence>
<keyword evidence="2" id="KW-1185">Reference proteome</keyword>
<evidence type="ECO:0000313" key="1">
    <source>
        <dbReference type="EMBL" id="CAG7730177.1"/>
    </source>
</evidence>
<dbReference type="Proteomes" id="UP000708208">
    <property type="component" value="Unassembled WGS sequence"/>
</dbReference>
<gene>
    <name evidence="1" type="ORF">AFUS01_LOCUS18841</name>
</gene>
<reference evidence="1" key="1">
    <citation type="submission" date="2021-06" db="EMBL/GenBank/DDBJ databases">
        <authorList>
            <person name="Hodson N. C."/>
            <person name="Mongue J. A."/>
            <person name="Jaron S. K."/>
        </authorList>
    </citation>
    <scope>NUCLEOTIDE SEQUENCE</scope>
</reference>
<comment type="caution">
    <text evidence="1">The sequence shown here is derived from an EMBL/GenBank/DDBJ whole genome shotgun (WGS) entry which is preliminary data.</text>
</comment>
<evidence type="ECO:0000313" key="2">
    <source>
        <dbReference type="Proteomes" id="UP000708208"/>
    </source>
</evidence>
<name>A0A8J2K6W8_9HEXA</name>
<proteinExistence type="predicted"/>